<dbReference type="AlphaFoldDB" id="A0A833VZ17"/>
<dbReference type="InterPro" id="IPR039928">
    <property type="entry name" value="LNK"/>
</dbReference>
<dbReference type="GO" id="GO:0006355">
    <property type="term" value="P:regulation of DNA-templated transcription"/>
    <property type="evidence" value="ECO:0007669"/>
    <property type="project" value="InterPro"/>
</dbReference>
<dbReference type="OrthoDB" id="1939712at2759"/>
<accession>A0A833VZ17</accession>
<gene>
    <name evidence="1" type="ORF">FCM35_KLT00051</name>
</gene>
<organism evidence="1 2">
    <name type="scientific">Carex littledalei</name>
    <dbReference type="NCBI Taxonomy" id="544730"/>
    <lineage>
        <taxon>Eukaryota</taxon>
        <taxon>Viridiplantae</taxon>
        <taxon>Streptophyta</taxon>
        <taxon>Embryophyta</taxon>
        <taxon>Tracheophyta</taxon>
        <taxon>Spermatophyta</taxon>
        <taxon>Magnoliopsida</taxon>
        <taxon>Liliopsida</taxon>
        <taxon>Poales</taxon>
        <taxon>Cyperaceae</taxon>
        <taxon>Cyperoideae</taxon>
        <taxon>Cariceae</taxon>
        <taxon>Carex</taxon>
        <taxon>Carex subgen. Euthyceras</taxon>
    </lineage>
</organism>
<proteinExistence type="predicted"/>
<dbReference type="PANTHER" id="PTHR33334:SF6">
    <property type="entry name" value="OS01G0281100 PROTEIN"/>
    <property type="match status" value="1"/>
</dbReference>
<sequence>MTSQRSKGAFVFRLDLKMEWNLRKEIGNNYRFPSYPGALENPSFDLNQWNGATSTSFDQFSSYNFVPTAFEDTGFDSWKSMDMSYNPIPTLSEDLALNESKLDTQGKGLCQLVNGSGCEDPDSFCLEECIQGVPDCRVLGLDQVDENFMSSLSDEDMRAMLYTAEPSQHVVDPCNKPQPLEDILTNLFNDPMNNIFYQNGTAAKNGLDAFGISLLPEDLSINSSMMSQGSMAIDSSTSINPRGSITENSIIVADVEKAKMFEATALRELEGALSRINGRTRICFRDACYRLANDSRVLLDESKNKLLEFHFDPSFNPSSSAYKAEPVEKETNVLDRAIVNLMFNPPCTEPQETWAPHDFRRKRIKRM</sequence>
<keyword evidence="2" id="KW-1185">Reference proteome</keyword>
<dbReference type="Proteomes" id="UP000623129">
    <property type="component" value="Unassembled WGS sequence"/>
</dbReference>
<protein>
    <submittedName>
        <fullName evidence="1">Uncharacterized protein</fullName>
    </submittedName>
</protein>
<dbReference type="EMBL" id="SWLB01000001">
    <property type="protein sequence ID" value="KAF3341413.1"/>
    <property type="molecule type" value="Genomic_DNA"/>
</dbReference>
<comment type="caution">
    <text evidence="1">The sequence shown here is derived from an EMBL/GenBank/DDBJ whole genome shotgun (WGS) entry which is preliminary data.</text>
</comment>
<evidence type="ECO:0000313" key="2">
    <source>
        <dbReference type="Proteomes" id="UP000623129"/>
    </source>
</evidence>
<name>A0A833VZ17_9POAL</name>
<dbReference type="PANTHER" id="PTHR33334">
    <property type="entry name" value="PROTEIN LNK1"/>
    <property type="match status" value="1"/>
</dbReference>
<evidence type="ECO:0000313" key="1">
    <source>
        <dbReference type="EMBL" id="KAF3341413.1"/>
    </source>
</evidence>
<reference evidence="1" key="1">
    <citation type="submission" date="2020-01" db="EMBL/GenBank/DDBJ databases">
        <title>Genome sequence of Kobresia littledalei, the first chromosome-level genome in the family Cyperaceae.</title>
        <authorList>
            <person name="Qu G."/>
        </authorList>
    </citation>
    <scope>NUCLEOTIDE SEQUENCE</scope>
    <source>
        <strain evidence="1">C.B.Clarke</strain>
        <tissue evidence="1">Leaf</tissue>
    </source>
</reference>
<dbReference type="GO" id="GO:0007623">
    <property type="term" value="P:circadian rhythm"/>
    <property type="evidence" value="ECO:0007669"/>
    <property type="project" value="InterPro"/>
</dbReference>